<keyword evidence="1" id="KW-0175">Coiled coil</keyword>
<name>A0A317A9B4_9PLEO</name>
<feature type="compositionally biased region" description="Basic and acidic residues" evidence="2">
    <location>
        <begin position="125"/>
        <end position="134"/>
    </location>
</feature>
<accession>A0A317A9B4</accession>
<dbReference type="RefSeq" id="XP_001942382.2">
    <property type="nucleotide sequence ID" value="XM_001942347.2"/>
</dbReference>
<feature type="compositionally biased region" description="Acidic residues" evidence="2">
    <location>
        <begin position="81"/>
        <end position="94"/>
    </location>
</feature>
<dbReference type="EMBL" id="NQIK02000005">
    <property type="protein sequence ID" value="KAF7570516.1"/>
    <property type="molecule type" value="Genomic_DNA"/>
</dbReference>
<feature type="compositionally biased region" description="Basic and acidic residues" evidence="2">
    <location>
        <begin position="142"/>
        <end position="152"/>
    </location>
</feature>
<dbReference type="Proteomes" id="UP000245464">
    <property type="component" value="Chromosome 5"/>
</dbReference>
<feature type="coiled-coil region" evidence="1">
    <location>
        <begin position="329"/>
        <end position="365"/>
    </location>
</feature>
<reference evidence="3" key="1">
    <citation type="journal article" date="2018" name="BMC Genomics">
        <title>Comparative genomics of the wheat fungal pathogen Pyrenophora tritici-repentis reveals chromosomal variations and genome plasticity.</title>
        <authorList>
            <person name="Moolhuijzen P."/>
            <person name="See P.T."/>
            <person name="Hane J.K."/>
            <person name="Shi G."/>
            <person name="Liu Z."/>
            <person name="Oliver R.P."/>
            <person name="Moffat C.S."/>
        </authorList>
    </citation>
    <scope>NUCLEOTIDE SEQUENCE [LARGE SCALE GENOMIC DNA]</scope>
    <source>
        <strain evidence="3">M4</strain>
    </source>
</reference>
<dbReference type="GeneID" id="6350367"/>
<sequence length="884" mass="99592">MAAQIAQPSLPIGQDAGFQKNTQPAWKGKEKAKAKQLHATAEDDSDGQNGPGLSSSSNKKELIANGEDGGGEIEEVQRSDEELDTETEEEDDDPFASSGSSDSEAPPDEDEAIVAARKQAKRDRKKTETDEQRNARRQATKARRELQDERQVAETANAGIVGYMEARKERKPPSERPQEVEKIWRSLYPILKTWWKEGGKEIPESHIRSIVAAQSKIKKYCETLINTPEQVEATHRYHREWPLESKKIRSANVGVSDEQLEPILTEAERNFRRTIGMKDYSKDGEDTLADLQRKYGFPYELLHGQIHAMGKELTTVKELTKDKFLKTKIEDLEEALRNTSSTKQVQRLEKKLATTRKLREENDKKTTAFLRGVLLFMESLSDLGITPTSVISSTATREFNLFLQSSDQHQELYQKLSQELEKPTLEQVESWELVANPIYKLVETMRNRDGMITDEQIKTAKGQMRLVKTHNYKLRLMNEASGFHADMNSVPVSILNDMMDQWQAGNSDTVDANLEKLLDQLRTEEPAKDVLKSLETRIAPTNSARLEAPANPKGLEAPANPKGLEAPANPKGLEAILPKTPTASGVPKIPDMVGSGNSTRSVSTPPTPSRNLMEKDLLDMDIDSMSLDNDRIKSFTYDNGETEFGTLVATRASLSENPRFHRFIVNAGVGEEKWEFFQVIRGSDLGPGGAESMPEDKEMKFDLRDRKKNLKAHPLCEVGPCVVMSRAEGYVCRARTKPHQPDTYIRVTYTGLDTADWLSKTEFIQLAGKRYAERKLASLVPAYYQREKYFAACKAQKRHPKTKMPLTAEDLENSPWLFPEEDRLSYSYGEVDEEVDEEEETVSSPLATNFGNASISEAFSKARKPLPGYNTHKNDLDKETDEEL</sequence>
<evidence type="ECO:0000313" key="4">
    <source>
        <dbReference type="Proteomes" id="UP000245464"/>
    </source>
</evidence>
<evidence type="ECO:0000256" key="1">
    <source>
        <dbReference type="SAM" id="Coils"/>
    </source>
</evidence>
<evidence type="ECO:0000256" key="2">
    <source>
        <dbReference type="SAM" id="MobiDB-lite"/>
    </source>
</evidence>
<dbReference type="AlphaFoldDB" id="A0A317A9B4"/>
<gene>
    <name evidence="3" type="ORF">PtrM4_105180</name>
</gene>
<dbReference type="KEGG" id="ptrr:6350367"/>
<proteinExistence type="predicted"/>
<evidence type="ECO:0000313" key="3">
    <source>
        <dbReference type="EMBL" id="KAF7570516.1"/>
    </source>
</evidence>
<feature type="region of interest" description="Disordered" evidence="2">
    <location>
        <begin position="541"/>
        <end position="611"/>
    </location>
</feature>
<organism evidence="3 4">
    <name type="scientific">Pyrenophora tritici-repentis</name>
    <dbReference type="NCBI Taxonomy" id="45151"/>
    <lineage>
        <taxon>Eukaryota</taxon>
        <taxon>Fungi</taxon>
        <taxon>Dikarya</taxon>
        <taxon>Ascomycota</taxon>
        <taxon>Pezizomycotina</taxon>
        <taxon>Dothideomycetes</taxon>
        <taxon>Pleosporomycetidae</taxon>
        <taxon>Pleosporales</taxon>
        <taxon>Pleosporineae</taxon>
        <taxon>Pleosporaceae</taxon>
        <taxon>Pyrenophora</taxon>
    </lineage>
</organism>
<comment type="caution">
    <text evidence="3">The sequence shown here is derived from an EMBL/GenBank/DDBJ whole genome shotgun (WGS) entry which is preliminary data.</text>
</comment>
<feature type="compositionally biased region" description="Polar residues" evidence="2">
    <location>
        <begin position="47"/>
        <end position="57"/>
    </location>
</feature>
<protein>
    <submittedName>
        <fullName evidence="3">Cwf-Cwc-15 multi-domain protein</fullName>
    </submittedName>
</protein>
<feature type="region of interest" description="Disordered" evidence="2">
    <location>
        <begin position="861"/>
        <end position="884"/>
    </location>
</feature>
<feature type="region of interest" description="Disordered" evidence="2">
    <location>
        <begin position="1"/>
        <end position="153"/>
    </location>
</feature>